<evidence type="ECO:0000313" key="2">
    <source>
        <dbReference type="EMBL" id="OGZ29772.1"/>
    </source>
</evidence>
<protein>
    <recommendedName>
        <fullName evidence="1">NIF system FeS cluster assembly NifU C-terminal domain-containing protein</fullName>
    </recommendedName>
</protein>
<dbReference type="InterPro" id="IPR034904">
    <property type="entry name" value="FSCA_dom_sf"/>
</dbReference>
<feature type="domain" description="NIF system FeS cluster assembly NifU C-terminal" evidence="1">
    <location>
        <begin position="5"/>
        <end position="71"/>
    </location>
</feature>
<organism evidence="2 3">
    <name type="scientific">Candidatus Niyogibacteria bacterium RIFCSPLOWO2_01_FULL_45_48</name>
    <dbReference type="NCBI Taxonomy" id="1801724"/>
    <lineage>
        <taxon>Bacteria</taxon>
        <taxon>Candidatus Niyogiibacteriota</taxon>
    </lineage>
</organism>
<proteinExistence type="predicted"/>
<dbReference type="Gene3D" id="3.30.300.130">
    <property type="entry name" value="Fe-S cluster assembly (FSCA)"/>
    <property type="match status" value="1"/>
</dbReference>
<gene>
    <name evidence="2" type="ORF">A2931_00535</name>
</gene>
<dbReference type="GO" id="GO:0005506">
    <property type="term" value="F:iron ion binding"/>
    <property type="evidence" value="ECO:0007669"/>
    <property type="project" value="InterPro"/>
</dbReference>
<comment type="caution">
    <text evidence="2">The sequence shown here is derived from an EMBL/GenBank/DDBJ whole genome shotgun (WGS) entry which is preliminary data.</text>
</comment>
<dbReference type="PANTHER" id="PTHR11178">
    <property type="entry name" value="IRON-SULFUR CLUSTER SCAFFOLD PROTEIN NFU-RELATED"/>
    <property type="match status" value="1"/>
</dbReference>
<accession>A0A1G2EW81</accession>
<dbReference type="AlphaFoldDB" id="A0A1G2EW81"/>
<name>A0A1G2EW81_9BACT</name>
<dbReference type="InterPro" id="IPR001075">
    <property type="entry name" value="NIF_FeS_clus_asmbl_NifU_C"/>
</dbReference>
<dbReference type="GO" id="GO:0051536">
    <property type="term" value="F:iron-sulfur cluster binding"/>
    <property type="evidence" value="ECO:0007669"/>
    <property type="project" value="InterPro"/>
</dbReference>
<dbReference type="GO" id="GO:0016226">
    <property type="term" value="P:iron-sulfur cluster assembly"/>
    <property type="evidence" value="ECO:0007669"/>
    <property type="project" value="InterPro"/>
</dbReference>
<dbReference type="EMBL" id="MHMQ01000032">
    <property type="protein sequence ID" value="OGZ29772.1"/>
    <property type="molecule type" value="Genomic_DNA"/>
</dbReference>
<dbReference type="Pfam" id="PF01106">
    <property type="entry name" value="NifU"/>
    <property type="match status" value="1"/>
</dbReference>
<evidence type="ECO:0000313" key="3">
    <source>
        <dbReference type="Proteomes" id="UP000177486"/>
    </source>
</evidence>
<reference evidence="2 3" key="1">
    <citation type="journal article" date="2016" name="Nat. Commun.">
        <title>Thousands of microbial genomes shed light on interconnected biogeochemical processes in an aquifer system.</title>
        <authorList>
            <person name="Anantharaman K."/>
            <person name="Brown C.T."/>
            <person name="Hug L.A."/>
            <person name="Sharon I."/>
            <person name="Castelle C.J."/>
            <person name="Probst A.J."/>
            <person name="Thomas B.C."/>
            <person name="Singh A."/>
            <person name="Wilkins M.J."/>
            <person name="Karaoz U."/>
            <person name="Brodie E.L."/>
            <person name="Williams K.H."/>
            <person name="Hubbard S.S."/>
            <person name="Banfield J.F."/>
        </authorList>
    </citation>
    <scope>NUCLEOTIDE SEQUENCE [LARGE SCALE GENOMIC DNA]</scope>
</reference>
<evidence type="ECO:0000259" key="1">
    <source>
        <dbReference type="Pfam" id="PF01106"/>
    </source>
</evidence>
<dbReference type="Proteomes" id="UP000177486">
    <property type="component" value="Unassembled WGS sequence"/>
</dbReference>
<dbReference type="SUPFAM" id="SSF117916">
    <property type="entry name" value="Fe-S cluster assembly (FSCA) domain-like"/>
    <property type="match status" value="1"/>
</dbReference>
<sequence>MESRIKEILDKEVRPMLAMHLGDLEFMGFENGVVKLRMKGNCQGCPLSIVTLKAGIERILKSKIPEVQSVEEA</sequence>